<evidence type="ECO:0000259" key="15">
    <source>
        <dbReference type="PROSITE" id="PS50994"/>
    </source>
</evidence>
<evidence type="ECO:0000313" key="16">
    <source>
        <dbReference type="EMBL" id="UYV64301.1"/>
    </source>
</evidence>
<dbReference type="CDD" id="cd01647">
    <property type="entry name" value="RT_LTR"/>
    <property type="match status" value="1"/>
</dbReference>
<evidence type="ECO:0000256" key="1">
    <source>
        <dbReference type="ARBA" id="ARBA00012493"/>
    </source>
</evidence>
<keyword evidence="8" id="KW-0694">RNA-binding</keyword>
<evidence type="ECO:0000256" key="11">
    <source>
        <dbReference type="ARBA" id="ARBA00023268"/>
    </source>
</evidence>
<dbReference type="InterPro" id="IPR036397">
    <property type="entry name" value="RNaseH_sf"/>
</dbReference>
<evidence type="ECO:0000256" key="5">
    <source>
        <dbReference type="ARBA" id="ARBA00022759"/>
    </source>
</evidence>
<keyword evidence="3" id="KW-0548">Nucleotidyltransferase</keyword>
<dbReference type="InterPro" id="IPR012337">
    <property type="entry name" value="RNaseH-like_sf"/>
</dbReference>
<dbReference type="Gene3D" id="2.40.70.10">
    <property type="entry name" value="Acid Proteases"/>
    <property type="match status" value="1"/>
</dbReference>
<dbReference type="InterPro" id="IPR050951">
    <property type="entry name" value="Retrovirus_Pol_polyprotein"/>
</dbReference>
<dbReference type="Gene3D" id="3.10.10.10">
    <property type="entry name" value="HIV Type 1 Reverse Transcriptase, subunit A, domain 1"/>
    <property type="match status" value="1"/>
</dbReference>
<keyword evidence="2" id="KW-0808">Transferase</keyword>
<keyword evidence="10" id="KW-0695">RNA-directed DNA polymerase</keyword>
<dbReference type="PANTHER" id="PTHR37984:SF5">
    <property type="entry name" value="PROTEIN NYNRIN-LIKE"/>
    <property type="match status" value="1"/>
</dbReference>
<feature type="domain" description="Peptidase A2" evidence="13">
    <location>
        <begin position="94"/>
        <end position="166"/>
    </location>
</feature>
<dbReference type="PANTHER" id="PTHR37984">
    <property type="entry name" value="PROTEIN CBG26694"/>
    <property type="match status" value="1"/>
</dbReference>
<dbReference type="Gene3D" id="1.10.10.1450">
    <property type="match status" value="1"/>
</dbReference>
<keyword evidence="11" id="KW-0511">Multifunctional enzyme</keyword>
<keyword evidence="9" id="KW-0229">DNA integration</keyword>
<dbReference type="PROSITE" id="PS50994">
    <property type="entry name" value="INTEGRASE"/>
    <property type="match status" value="1"/>
</dbReference>
<organism evidence="16 17">
    <name type="scientific">Cordylochernes scorpioides</name>
    <dbReference type="NCBI Taxonomy" id="51811"/>
    <lineage>
        <taxon>Eukaryota</taxon>
        <taxon>Metazoa</taxon>
        <taxon>Ecdysozoa</taxon>
        <taxon>Arthropoda</taxon>
        <taxon>Chelicerata</taxon>
        <taxon>Arachnida</taxon>
        <taxon>Pseudoscorpiones</taxon>
        <taxon>Cheliferoidea</taxon>
        <taxon>Chernetidae</taxon>
        <taxon>Cordylochernes</taxon>
    </lineage>
</organism>
<evidence type="ECO:0000313" key="17">
    <source>
        <dbReference type="Proteomes" id="UP001235939"/>
    </source>
</evidence>
<dbReference type="InterPro" id="IPR001584">
    <property type="entry name" value="Integrase_cat-core"/>
</dbReference>
<dbReference type="EC" id="2.7.7.49" evidence="1"/>
<dbReference type="PROSITE" id="PS50878">
    <property type="entry name" value="RT_POL"/>
    <property type="match status" value="1"/>
</dbReference>
<proteinExistence type="predicted"/>
<dbReference type="Pfam" id="PF17921">
    <property type="entry name" value="Integrase_H2C2"/>
    <property type="match status" value="1"/>
</dbReference>
<evidence type="ECO:0000259" key="14">
    <source>
        <dbReference type="PROSITE" id="PS50878"/>
    </source>
</evidence>
<dbReference type="InterPro" id="IPR001888">
    <property type="entry name" value="Transposase_1"/>
</dbReference>
<feature type="region of interest" description="Disordered" evidence="12">
    <location>
        <begin position="1"/>
        <end position="26"/>
    </location>
</feature>
<evidence type="ECO:0000256" key="2">
    <source>
        <dbReference type="ARBA" id="ARBA00022679"/>
    </source>
</evidence>
<dbReference type="Pfam" id="PF17906">
    <property type="entry name" value="HTH_48"/>
    <property type="match status" value="1"/>
</dbReference>
<dbReference type="Gene3D" id="3.30.420.10">
    <property type="entry name" value="Ribonuclease H-like superfamily/Ribonuclease H"/>
    <property type="match status" value="2"/>
</dbReference>
<evidence type="ECO:0000256" key="3">
    <source>
        <dbReference type="ARBA" id="ARBA00022695"/>
    </source>
</evidence>
<evidence type="ECO:0000256" key="8">
    <source>
        <dbReference type="ARBA" id="ARBA00022884"/>
    </source>
</evidence>
<dbReference type="InterPro" id="IPR041426">
    <property type="entry name" value="Mos1_HTH"/>
</dbReference>
<name>A0ABY6K618_9ARAC</name>
<dbReference type="Gene3D" id="1.10.340.70">
    <property type="match status" value="1"/>
</dbReference>
<dbReference type="InterPro" id="IPR021109">
    <property type="entry name" value="Peptidase_aspartic_dom_sf"/>
</dbReference>
<sequence>MERQGRSRDRRSRDYHYNARSRSRSKGGYNPKGKFCYFHYSYGKKCLPGKCKKPCEWVKAEKLQPAVSGATHSAAGQSIRRNSRLFVSDKKTGMRFLVDSGADVSIIPYKGKLGTTLNDFKLYAANGKEISAYGTQILSLDLGLQRQFQWPFVIAKTNRGILGADFLNNFKLILDINRRQLIDGITNLTIKGDICSISEETFSSYRTTSNFSKLLANYPDITRPNVGIMKANHDVKHFIITKGPPVFSRARLLDPKRLNEAKQEFQFMLEHEIIRPSKSQWASPLHLVTKKDGTLRPCGDYRKLNSQTLPDRYPIPRLEDFQHILSVKMIFSRLDLFKAYYQIPIAEEEKPKTAIITPFGLYELNVMSFGLRNAPATFQRFIHEVLRGLDFTFPYLDDILVASETYEEHETHLKLVLEKLQNYGLRINIAKSILGVDQLEFLGHWITNGGSQPLPSKRICIEFCVKLQISATETFERLNKAFPNDLPKRTTVFEWHSRFKAGRISIEDDPRQGRPKFKRTDENLELEQDTGISKTTIGRIVTEDLKLKKTPAKFIPRFLTYEQKLCRLATCEDMMEMTRTDPEWKDKIITGDETWVYGYDPETKPQSAEPKKSRNKVLLVAFSDNKGIVHHEYLPAGQTVIKEMYLGILRRLREAIRKKRPEKWTNGGWILHHDNARPHTAHLMTSCLAKNGTQILLKTPYFPDIAPNDFFLFPKLKAVLKGRHFDTRDDIIEKSPLALKSIPKEAYKNCFDNWEKRWRWCVEARGDYFEKKIDWLEEAKLQFERCKQDLASAALLSYPNPALPLSLCTDASNNAIGSVLQQCENSCWKPIAFFSRKLNNAQKGITWNLFEFKKFKYMLEGREFYIFTDHKPLVYAFKQNNEKASPRRQRQLQYILQFSTDIRHISEAVTSFDYDKIAEEQNNSDELLNLRKENTSLKFKQYPLQSGKMLWCDVSTENIRPFIPEKFRIQNFHQFHDSNHPGIKARINQLKSKFIWKEIKKGVRKWSQACINCQKTKVTRHTKSQIGTFREPDERFSVIHIDLIGPLPPSNGKYYCLTCIDRYTSWMEVIPLENITSESVALAFYNNWVSRLRTPYTIVSDQGRQFTSQLFKDLAAICGTKLLHTTPYHPQSNVKWTDSLPTILLALRAAIREDTGISISQMVYGKTIKLPGEIFEKPVSRVDSSLFISNLIEYMHMVTPITTNHNVTKDIFIHKDLFKSDQVFLRINRI</sequence>
<dbReference type="SUPFAM" id="SSF53098">
    <property type="entry name" value="Ribonuclease H-like"/>
    <property type="match status" value="1"/>
</dbReference>
<dbReference type="PROSITE" id="PS00141">
    <property type="entry name" value="ASP_PROTEASE"/>
    <property type="match status" value="1"/>
</dbReference>
<dbReference type="Pfam" id="PF00078">
    <property type="entry name" value="RVT_1"/>
    <property type="match status" value="1"/>
</dbReference>
<feature type="domain" description="Reverse transcriptase" evidence="14">
    <location>
        <begin position="269"/>
        <end position="446"/>
    </location>
</feature>
<dbReference type="SUPFAM" id="SSF56672">
    <property type="entry name" value="DNA/RNA polymerases"/>
    <property type="match status" value="2"/>
</dbReference>
<dbReference type="InterPro" id="IPR001969">
    <property type="entry name" value="Aspartic_peptidase_AS"/>
</dbReference>
<dbReference type="InterPro" id="IPR041577">
    <property type="entry name" value="RT_RNaseH_2"/>
</dbReference>
<keyword evidence="4" id="KW-0540">Nuclease</keyword>
<dbReference type="InterPro" id="IPR043128">
    <property type="entry name" value="Rev_trsase/Diguanyl_cyclase"/>
</dbReference>
<dbReference type="InterPro" id="IPR041588">
    <property type="entry name" value="Integrase_H2C2"/>
</dbReference>
<evidence type="ECO:0000256" key="4">
    <source>
        <dbReference type="ARBA" id="ARBA00022722"/>
    </source>
</evidence>
<dbReference type="SUPFAM" id="SSF50630">
    <property type="entry name" value="Acid proteases"/>
    <property type="match status" value="1"/>
</dbReference>
<feature type="compositionally biased region" description="Basic and acidic residues" evidence="12">
    <location>
        <begin position="1"/>
        <end position="17"/>
    </location>
</feature>
<evidence type="ECO:0000256" key="6">
    <source>
        <dbReference type="ARBA" id="ARBA00022801"/>
    </source>
</evidence>
<feature type="domain" description="Integrase catalytic" evidence="15">
    <location>
        <begin position="1028"/>
        <end position="1133"/>
    </location>
</feature>
<keyword evidence="17" id="KW-1185">Reference proteome</keyword>
<dbReference type="EMBL" id="CP092865">
    <property type="protein sequence ID" value="UYV64301.1"/>
    <property type="molecule type" value="Genomic_DNA"/>
</dbReference>
<keyword evidence="6" id="KW-0378">Hydrolase</keyword>
<dbReference type="Pfam" id="PF00665">
    <property type="entry name" value="rve"/>
    <property type="match status" value="1"/>
</dbReference>
<dbReference type="InterPro" id="IPR000477">
    <property type="entry name" value="RT_dom"/>
</dbReference>
<evidence type="ECO:0000256" key="10">
    <source>
        <dbReference type="ARBA" id="ARBA00022918"/>
    </source>
</evidence>
<evidence type="ECO:0000256" key="7">
    <source>
        <dbReference type="ARBA" id="ARBA00022842"/>
    </source>
</evidence>
<evidence type="ECO:0000256" key="12">
    <source>
        <dbReference type="SAM" id="MobiDB-lite"/>
    </source>
</evidence>
<evidence type="ECO:0000259" key="13">
    <source>
        <dbReference type="PROSITE" id="PS50175"/>
    </source>
</evidence>
<keyword evidence="7" id="KW-0460">Magnesium</keyword>
<gene>
    <name evidence="16" type="ORF">LAZ67_3000207</name>
</gene>
<accession>A0ABY6K618</accession>
<reference evidence="16 17" key="1">
    <citation type="submission" date="2022-01" db="EMBL/GenBank/DDBJ databases">
        <title>A chromosomal length assembly of Cordylochernes scorpioides.</title>
        <authorList>
            <person name="Zeh D."/>
            <person name="Zeh J."/>
        </authorList>
    </citation>
    <scope>NUCLEOTIDE SEQUENCE [LARGE SCALE GENOMIC DNA]</scope>
    <source>
        <strain evidence="16">IN4F17</strain>
        <tissue evidence="16">Whole Body</tissue>
    </source>
</reference>
<dbReference type="Pfam" id="PF17919">
    <property type="entry name" value="RT_RNaseH_2"/>
    <property type="match status" value="1"/>
</dbReference>
<dbReference type="InterPro" id="IPR043502">
    <property type="entry name" value="DNA/RNA_pol_sf"/>
</dbReference>
<protein>
    <recommendedName>
        <fullName evidence="1">RNA-directed DNA polymerase</fullName>
        <ecNumber evidence="1">2.7.7.49</ecNumber>
    </recommendedName>
</protein>
<keyword evidence="5" id="KW-0255">Endonuclease</keyword>
<evidence type="ECO:0000256" key="9">
    <source>
        <dbReference type="ARBA" id="ARBA00022908"/>
    </source>
</evidence>
<dbReference type="InterPro" id="IPR001995">
    <property type="entry name" value="Peptidase_A2_cat"/>
</dbReference>
<dbReference type="Pfam" id="PF01359">
    <property type="entry name" value="Transposase_1"/>
    <property type="match status" value="1"/>
</dbReference>
<dbReference type="CDD" id="cd09274">
    <property type="entry name" value="RNase_HI_RT_Ty3"/>
    <property type="match status" value="1"/>
</dbReference>
<dbReference type="Proteomes" id="UP001235939">
    <property type="component" value="Chromosome 03"/>
</dbReference>
<dbReference type="Gene3D" id="3.30.70.270">
    <property type="match status" value="1"/>
</dbReference>
<dbReference type="PROSITE" id="PS50175">
    <property type="entry name" value="ASP_PROT_RETROV"/>
    <property type="match status" value="1"/>
</dbReference>